<dbReference type="InterPro" id="IPR011991">
    <property type="entry name" value="ArsR-like_HTH"/>
</dbReference>
<protein>
    <submittedName>
        <fullName evidence="5">Lrp/AsnC family transcriptional regulator</fullName>
    </submittedName>
</protein>
<evidence type="ECO:0000313" key="6">
    <source>
        <dbReference type="Proteomes" id="UP000539372"/>
    </source>
</evidence>
<evidence type="ECO:0000259" key="4">
    <source>
        <dbReference type="PROSITE" id="PS50956"/>
    </source>
</evidence>
<name>A0A7Y0HID1_9PROT</name>
<dbReference type="PROSITE" id="PS50956">
    <property type="entry name" value="HTH_ASNC_2"/>
    <property type="match status" value="1"/>
</dbReference>
<dbReference type="InterPro" id="IPR036388">
    <property type="entry name" value="WH-like_DNA-bd_sf"/>
</dbReference>
<reference evidence="5 6" key="1">
    <citation type="submission" date="2020-04" db="EMBL/GenBank/DDBJ databases">
        <title>Rhodospirillaceae bacterium KN72 isolated from deep sea.</title>
        <authorList>
            <person name="Zhang D.-C."/>
        </authorList>
    </citation>
    <scope>NUCLEOTIDE SEQUENCE [LARGE SCALE GENOMIC DNA]</scope>
    <source>
        <strain evidence="5 6">KN72</strain>
    </source>
</reference>
<feature type="domain" description="HTH asnC-type" evidence="4">
    <location>
        <begin position="3"/>
        <end position="64"/>
    </location>
</feature>
<keyword evidence="2" id="KW-0238">DNA-binding</keyword>
<keyword evidence="1" id="KW-0805">Transcription regulation</keyword>
<evidence type="ECO:0000256" key="2">
    <source>
        <dbReference type="ARBA" id="ARBA00023125"/>
    </source>
</evidence>
<dbReference type="InterPro" id="IPR000485">
    <property type="entry name" value="AsnC-type_HTH_dom"/>
</dbReference>
<dbReference type="InterPro" id="IPR019887">
    <property type="entry name" value="Tscrpt_reg_AsnC/Lrp_C"/>
</dbReference>
<gene>
    <name evidence="5" type="ORF">HH303_18145</name>
</gene>
<dbReference type="RefSeq" id="WP_169626777.1">
    <property type="nucleotide sequence ID" value="NZ_JABBNT010000005.1"/>
</dbReference>
<keyword evidence="3" id="KW-0804">Transcription</keyword>
<dbReference type="SMART" id="SM00344">
    <property type="entry name" value="HTH_ASNC"/>
    <property type="match status" value="1"/>
</dbReference>
<evidence type="ECO:0000256" key="1">
    <source>
        <dbReference type="ARBA" id="ARBA00023015"/>
    </source>
</evidence>
<dbReference type="InterPro" id="IPR019888">
    <property type="entry name" value="Tscrpt_reg_AsnC-like"/>
</dbReference>
<dbReference type="PANTHER" id="PTHR30154:SF46">
    <property type="entry name" value="TRANSCRIPTIONAL REGULATORY PROTEIN"/>
    <property type="match status" value="1"/>
</dbReference>
<dbReference type="InterPro" id="IPR036390">
    <property type="entry name" value="WH_DNA-bd_sf"/>
</dbReference>
<dbReference type="GO" id="GO:0043565">
    <property type="term" value="F:sequence-specific DNA binding"/>
    <property type="evidence" value="ECO:0007669"/>
    <property type="project" value="InterPro"/>
</dbReference>
<dbReference type="PRINTS" id="PR00033">
    <property type="entry name" value="HTHASNC"/>
</dbReference>
<comment type="caution">
    <text evidence="5">The sequence shown here is derived from an EMBL/GenBank/DDBJ whole genome shotgun (WGS) entry which is preliminary data.</text>
</comment>
<dbReference type="EMBL" id="JABBNT010000005">
    <property type="protein sequence ID" value="NMM46419.1"/>
    <property type="molecule type" value="Genomic_DNA"/>
</dbReference>
<dbReference type="Pfam" id="PF13412">
    <property type="entry name" value="HTH_24"/>
    <property type="match status" value="1"/>
</dbReference>
<dbReference type="SUPFAM" id="SSF46785">
    <property type="entry name" value="Winged helix' DNA-binding domain"/>
    <property type="match status" value="1"/>
</dbReference>
<dbReference type="PANTHER" id="PTHR30154">
    <property type="entry name" value="LEUCINE-RESPONSIVE REGULATORY PROTEIN"/>
    <property type="match status" value="1"/>
</dbReference>
<dbReference type="SUPFAM" id="SSF54909">
    <property type="entry name" value="Dimeric alpha+beta barrel"/>
    <property type="match status" value="1"/>
</dbReference>
<dbReference type="Gene3D" id="1.10.10.10">
    <property type="entry name" value="Winged helix-like DNA-binding domain superfamily/Winged helix DNA-binding domain"/>
    <property type="match status" value="1"/>
</dbReference>
<accession>A0A7Y0HID1</accession>
<dbReference type="Gene3D" id="3.30.70.920">
    <property type="match status" value="1"/>
</dbReference>
<evidence type="ECO:0000256" key="3">
    <source>
        <dbReference type="ARBA" id="ARBA00023163"/>
    </source>
</evidence>
<dbReference type="Proteomes" id="UP000539372">
    <property type="component" value="Unassembled WGS sequence"/>
</dbReference>
<evidence type="ECO:0000313" key="5">
    <source>
        <dbReference type="EMBL" id="NMM46419.1"/>
    </source>
</evidence>
<sequence length="157" mass="17514">MKLDDTDIALLEALQRNARATLAELAEQVSMSASTGQRRLARLEESGLIEGYTALLDEDRLGYDGSVIVQITLNAQSEAALSAFETAVVDIPELVECHLMAGEADYLLRLVVRDMRDFERIHKMHLSRLPHVARLQSNMALRRVVRKPPPVPRPKSA</sequence>
<dbReference type="Pfam" id="PF01037">
    <property type="entry name" value="AsnC_trans_reg"/>
    <property type="match status" value="1"/>
</dbReference>
<keyword evidence="6" id="KW-1185">Reference proteome</keyword>
<dbReference type="AlphaFoldDB" id="A0A7Y0HID1"/>
<dbReference type="InterPro" id="IPR011008">
    <property type="entry name" value="Dimeric_a/b-barrel"/>
</dbReference>
<dbReference type="CDD" id="cd00090">
    <property type="entry name" value="HTH_ARSR"/>
    <property type="match status" value="1"/>
</dbReference>
<dbReference type="GO" id="GO:0006355">
    <property type="term" value="P:regulation of DNA-templated transcription"/>
    <property type="evidence" value="ECO:0007669"/>
    <property type="project" value="UniProtKB-ARBA"/>
</dbReference>
<proteinExistence type="predicted"/>
<dbReference type="GO" id="GO:0005829">
    <property type="term" value="C:cytosol"/>
    <property type="evidence" value="ECO:0007669"/>
    <property type="project" value="TreeGrafter"/>
</dbReference>
<organism evidence="5 6">
    <name type="scientific">Pacificispira spongiicola</name>
    <dbReference type="NCBI Taxonomy" id="2729598"/>
    <lineage>
        <taxon>Bacteria</taxon>
        <taxon>Pseudomonadati</taxon>
        <taxon>Pseudomonadota</taxon>
        <taxon>Alphaproteobacteria</taxon>
        <taxon>Rhodospirillales</taxon>
        <taxon>Rhodospirillaceae</taxon>
        <taxon>Pacificispira</taxon>
    </lineage>
</organism>
<dbReference type="GO" id="GO:0043200">
    <property type="term" value="P:response to amino acid"/>
    <property type="evidence" value="ECO:0007669"/>
    <property type="project" value="TreeGrafter"/>
</dbReference>